<keyword evidence="6 8" id="KW-0472">Membrane</keyword>
<evidence type="ECO:0000256" key="6">
    <source>
        <dbReference type="ARBA" id="ARBA00023136"/>
    </source>
</evidence>
<evidence type="ECO:0000256" key="4">
    <source>
        <dbReference type="ARBA" id="ARBA00022692"/>
    </source>
</evidence>
<comment type="subcellular location">
    <subcellularLocation>
        <location evidence="1">Cell membrane</location>
        <topology evidence="1">Multi-pass membrane protein</topology>
    </subcellularLocation>
</comment>
<dbReference type="InterPro" id="IPR027417">
    <property type="entry name" value="P-loop_NTPase"/>
</dbReference>
<feature type="compositionally biased region" description="Basic and acidic residues" evidence="7">
    <location>
        <begin position="585"/>
        <end position="598"/>
    </location>
</feature>
<reference evidence="9" key="1">
    <citation type="submission" date="2019-10" db="EMBL/GenBank/DDBJ databases">
        <authorList>
            <consortium name="PulseNet: The National Subtyping Network for Foodborne Disease Surveillance"/>
            <person name="Tarr C.L."/>
            <person name="Trees E."/>
            <person name="Katz L.S."/>
            <person name="Carleton-Romer H.A."/>
            <person name="Stroika S."/>
            <person name="Kucerova Z."/>
            <person name="Roache K.F."/>
            <person name="Sabol A.L."/>
            <person name="Besser J."/>
            <person name="Gerner-Smidt P."/>
        </authorList>
    </citation>
    <scope>NUCLEOTIDE SEQUENCE</scope>
    <source>
        <strain evidence="9">PNUSAC012803</strain>
    </source>
</reference>
<dbReference type="EMBL" id="AAMHFX010000011">
    <property type="protein sequence ID" value="EDH3300799.1"/>
    <property type="molecule type" value="Genomic_DNA"/>
</dbReference>
<dbReference type="SUPFAM" id="SSF52540">
    <property type="entry name" value="P-loop containing nucleoside triphosphate hydrolases"/>
    <property type="match status" value="1"/>
</dbReference>
<feature type="transmembrane region" description="Helical" evidence="8">
    <location>
        <begin position="61"/>
        <end position="81"/>
    </location>
</feature>
<keyword evidence="3" id="KW-1003">Cell membrane</keyword>
<evidence type="ECO:0000256" key="3">
    <source>
        <dbReference type="ARBA" id="ARBA00022475"/>
    </source>
</evidence>
<dbReference type="Pfam" id="PF02534">
    <property type="entry name" value="T4SS-DNA_transf"/>
    <property type="match status" value="1"/>
</dbReference>
<gene>
    <name evidence="9" type="ORF">GC782_08175</name>
</gene>
<dbReference type="InterPro" id="IPR003688">
    <property type="entry name" value="TraG/VirD4"/>
</dbReference>
<accession>A0A633T348</accession>
<dbReference type="PANTHER" id="PTHR37937:SF1">
    <property type="entry name" value="CONJUGATIVE TRANSFER: DNA TRANSPORT"/>
    <property type="match status" value="1"/>
</dbReference>
<keyword evidence="4 8" id="KW-0812">Transmembrane</keyword>
<name>A0A633T348_CAMJU</name>
<comment type="similarity">
    <text evidence="2">Belongs to the VirD4/TraG family.</text>
</comment>
<organism evidence="9">
    <name type="scientific">Campylobacter jejuni</name>
    <dbReference type="NCBI Taxonomy" id="197"/>
    <lineage>
        <taxon>Bacteria</taxon>
        <taxon>Pseudomonadati</taxon>
        <taxon>Campylobacterota</taxon>
        <taxon>Epsilonproteobacteria</taxon>
        <taxon>Campylobacterales</taxon>
        <taxon>Campylobacteraceae</taxon>
        <taxon>Campylobacter</taxon>
    </lineage>
</organism>
<evidence type="ECO:0000256" key="5">
    <source>
        <dbReference type="ARBA" id="ARBA00022989"/>
    </source>
</evidence>
<dbReference type="GO" id="GO:0005886">
    <property type="term" value="C:plasma membrane"/>
    <property type="evidence" value="ECO:0007669"/>
    <property type="project" value="UniProtKB-SubCell"/>
</dbReference>
<keyword evidence="9" id="KW-0238">DNA-binding</keyword>
<dbReference type="CDD" id="cd01127">
    <property type="entry name" value="TrwB_TraG_TraD_VirD4"/>
    <property type="match status" value="1"/>
</dbReference>
<evidence type="ECO:0000256" key="1">
    <source>
        <dbReference type="ARBA" id="ARBA00004651"/>
    </source>
</evidence>
<sequence>MNDKKITPAKWVLMFITSIILGIILYLLMVKIIFKPDLLVIHQVGLQILHNLGNPALKLKAYVAVFALILPFIVCLIWFFMPQMNLKENYGNARFAKEKDFEEMNICNDRGLILGCNIKKRIIRRDEIKYIRAKMPLSALVVAPPGTGKTSGIILPNLFTVPNSTLALDIKGELYEKSAGYRKKYFNNEILLFEPFSDNNTLFFNPFDNSIVKDMNFIQMMKLADQIAGTIFVAEKGKEGDHWVTSAKTLFTFFALYNMQKHKHTSLGDLTQAPKKDYFNELNEEFGKECLIEDEDTGEVSRDYNVDTFKVFLKQVANDENLDEIVRNQARAYQTAAEQEFASIKSTYDTYMKVFTNPQVANATSKMNFRFEDLREKRITMYVVIQTEDMDILAPLVRIFIESLFKKLMSGQENSNPDKFIYCLLDEFVRFGKMPFLLEAPALCRSYGLIPVFVTQSYEQIRKYYGEDDLGIIRANAGYQTIFRMNTEKDAKEISDLIGDFTREKTSSSKGTFDFFKSNNTVSKEGYKLITSQYIKNQSREDILILVTGFLSRPIKAKVPYWFNNPKFKGADKISLEDNNTNTEGESKNTEGESKNDEINNDDSQNVNQEQNFTQENSSSKQIFELEELGIKIKKE</sequence>
<proteinExistence type="inferred from homology"/>
<dbReference type="Gene3D" id="3.40.50.300">
    <property type="entry name" value="P-loop containing nucleotide triphosphate hydrolases"/>
    <property type="match status" value="1"/>
</dbReference>
<evidence type="ECO:0000256" key="2">
    <source>
        <dbReference type="ARBA" id="ARBA00008806"/>
    </source>
</evidence>
<feature type="compositionally biased region" description="Polar residues" evidence="7">
    <location>
        <begin position="602"/>
        <end position="621"/>
    </location>
</feature>
<dbReference type="PANTHER" id="PTHR37937">
    <property type="entry name" value="CONJUGATIVE TRANSFER: DNA TRANSPORT"/>
    <property type="match status" value="1"/>
</dbReference>
<evidence type="ECO:0000256" key="7">
    <source>
        <dbReference type="SAM" id="MobiDB-lite"/>
    </source>
</evidence>
<dbReference type="AlphaFoldDB" id="A0A633T348"/>
<dbReference type="GO" id="GO:0003677">
    <property type="term" value="F:DNA binding"/>
    <property type="evidence" value="ECO:0007669"/>
    <property type="project" value="UniProtKB-KW"/>
</dbReference>
<comment type="caution">
    <text evidence="9">The sequence shown here is derived from an EMBL/GenBank/DDBJ whole genome shotgun (WGS) entry which is preliminary data.</text>
</comment>
<feature type="transmembrane region" description="Helical" evidence="8">
    <location>
        <begin position="12"/>
        <end position="34"/>
    </location>
</feature>
<evidence type="ECO:0000313" key="9">
    <source>
        <dbReference type="EMBL" id="EDH3300799.1"/>
    </source>
</evidence>
<dbReference type="InterPro" id="IPR051539">
    <property type="entry name" value="T4SS-coupling_protein"/>
</dbReference>
<feature type="region of interest" description="Disordered" evidence="7">
    <location>
        <begin position="573"/>
        <end position="621"/>
    </location>
</feature>
<evidence type="ECO:0000256" key="8">
    <source>
        <dbReference type="SAM" id="Phobius"/>
    </source>
</evidence>
<protein>
    <submittedName>
        <fullName evidence="9">Type IV secretion system DNA-binding domain-containing protein</fullName>
    </submittedName>
</protein>
<keyword evidence="5 8" id="KW-1133">Transmembrane helix</keyword>